<protein>
    <submittedName>
        <fullName evidence="1">Uncharacterized protein</fullName>
    </submittedName>
</protein>
<reference evidence="1 2" key="1">
    <citation type="journal article" date="2017" name="Nature">
        <title>The Apostasia genome and the evolution of orchids.</title>
        <authorList>
            <person name="Zhang G.Q."/>
            <person name="Liu K.W."/>
            <person name="Li Z."/>
            <person name="Lohaus R."/>
            <person name="Hsiao Y.Y."/>
            <person name="Niu S.C."/>
            <person name="Wang J.Y."/>
            <person name="Lin Y.C."/>
            <person name="Xu Q."/>
            <person name="Chen L.J."/>
            <person name="Yoshida K."/>
            <person name="Fujiwara S."/>
            <person name="Wang Z.W."/>
            <person name="Zhang Y.Q."/>
            <person name="Mitsuda N."/>
            <person name="Wang M."/>
            <person name="Liu G.H."/>
            <person name="Pecoraro L."/>
            <person name="Huang H.X."/>
            <person name="Xiao X.J."/>
            <person name="Lin M."/>
            <person name="Wu X.Y."/>
            <person name="Wu W.L."/>
            <person name="Chen Y.Y."/>
            <person name="Chang S.B."/>
            <person name="Sakamoto S."/>
            <person name="Ohme-Takagi M."/>
            <person name="Yagi M."/>
            <person name="Zeng S.J."/>
            <person name="Shen C.Y."/>
            <person name="Yeh C.M."/>
            <person name="Luo Y.B."/>
            <person name="Tsai W.C."/>
            <person name="Van de Peer Y."/>
            <person name="Liu Z.J."/>
        </authorList>
    </citation>
    <scope>NUCLEOTIDE SEQUENCE [LARGE SCALE GENOMIC DNA]</scope>
    <source>
        <strain evidence="2">cv. Shenzhen</strain>
        <tissue evidence="1">Stem</tissue>
    </source>
</reference>
<keyword evidence="2" id="KW-1185">Reference proteome</keyword>
<dbReference type="EMBL" id="KZ451982">
    <property type="protein sequence ID" value="PKA54559.1"/>
    <property type="molecule type" value="Genomic_DNA"/>
</dbReference>
<sequence>MVKKIYIYTHEQVKLLSTKVKLTAIAEVSKSLPTELDHPLLPEADAPAVVIAAGPPVNPSEDNGRSQAGA</sequence>
<accession>A0A2I0AG56</accession>
<organism evidence="1 2">
    <name type="scientific">Apostasia shenzhenica</name>
    <dbReference type="NCBI Taxonomy" id="1088818"/>
    <lineage>
        <taxon>Eukaryota</taxon>
        <taxon>Viridiplantae</taxon>
        <taxon>Streptophyta</taxon>
        <taxon>Embryophyta</taxon>
        <taxon>Tracheophyta</taxon>
        <taxon>Spermatophyta</taxon>
        <taxon>Magnoliopsida</taxon>
        <taxon>Liliopsida</taxon>
        <taxon>Asparagales</taxon>
        <taxon>Orchidaceae</taxon>
        <taxon>Apostasioideae</taxon>
        <taxon>Apostasia</taxon>
    </lineage>
</organism>
<dbReference type="Proteomes" id="UP000236161">
    <property type="component" value="Unassembled WGS sequence"/>
</dbReference>
<gene>
    <name evidence="1" type="ORF">AXF42_Ash000394</name>
</gene>
<evidence type="ECO:0000313" key="1">
    <source>
        <dbReference type="EMBL" id="PKA54559.1"/>
    </source>
</evidence>
<proteinExistence type="predicted"/>
<dbReference type="AlphaFoldDB" id="A0A2I0AG56"/>
<evidence type="ECO:0000313" key="2">
    <source>
        <dbReference type="Proteomes" id="UP000236161"/>
    </source>
</evidence>
<name>A0A2I0AG56_9ASPA</name>